<evidence type="ECO:0000313" key="3">
    <source>
        <dbReference type="Proteomes" id="UP000616839"/>
    </source>
</evidence>
<dbReference type="Proteomes" id="UP000616839">
    <property type="component" value="Unassembled WGS sequence"/>
</dbReference>
<protein>
    <submittedName>
        <fullName evidence="2">Uncharacterized protein</fullName>
    </submittedName>
</protein>
<dbReference type="EMBL" id="JACYXZ010000003">
    <property type="protein sequence ID" value="MBD8870090.1"/>
    <property type="molecule type" value="Genomic_DNA"/>
</dbReference>
<feature type="transmembrane region" description="Helical" evidence="1">
    <location>
        <begin position="146"/>
        <end position="165"/>
    </location>
</feature>
<comment type="caution">
    <text evidence="2">The sequence shown here is derived from an EMBL/GenBank/DDBJ whole genome shotgun (WGS) entry which is preliminary data.</text>
</comment>
<accession>A0A927Q025</accession>
<gene>
    <name evidence="2" type="ORF">IE331_10695</name>
</gene>
<evidence type="ECO:0000256" key="1">
    <source>
        <dbReference type="SAM" id="Phobius"/>
    </source>
</evidence>
<keyword evidence="3" id="KW-1185">Reference proteome</keyword>
<sequence>MDPRRQALLLALPGLSLAVAGLFHPHGLSHETSRLWFGLHVPGLLVFPLVGLALAWLVRGRTDPVAWVVRLAAYGYATFYSALDVISGIAAGWVTWQLGPGVERPDEVRLLFRIGTPLGEIGSWALLACVAVLVADRLLRGRRPTAATLVGLLVLPGAWLVHVGHIFAPEGVAGMALLGVGTAALSWSRRGEATDRAAGAS</sequence>
<feature type="transmembrane region" description="Helical" evidence="1">
    <location>
        <begin position="71"/>
        <end position="94"/>
    </location>
</feature>
<keyword evidence="1" id="KW-0812">Transmembrane</keyword>
<evidence type="ECO:0000313" key="2">
    <source>
        <dbReference type="EMBL" id="MBD8870090.1"/>
    </source>
</evidence>
<proteinExistence type="predicted"/>
<feature type="transmembrane region" description="Helical" evidence="1">
    <location>
        <begin position="36"/>
        <end position="59"/>
    </location>
</feature>
<dbReference type="AlphaFoldDB" id="A0A927Q025"/>
<feature type="transmembrane region" description="Helical" evidence="1">
    <location>
        <begin position="114"/>
        <end position="134"/>
    </location>
</feature>
<keyword evidence="1" id="KW-1133">Transmembrane helix</keyword>
<organism evidence="2 3">
    <name type="scientific">Nocardioides donggukensis</name>
    <dbReference type="NCBI Taxonomy" id="2774019"/>
    <lineage>
        <taxon>Bacteria</taxon>
        <taxon>Bacillati</taxon>
        <taxon>Actinomycetota</taxon>
        <taxon>Actinomycetes</taxon>
        <taxon>Propionibacteriales</taxon>
        <taxon>Nocardioidaceae</taxon>
        <taxon>Nocardioides</taxon>
    </lineage>
</organism>
<keyword evidence="1" id="KW-0472">Membrane</keyword>
<name>A0A927Q025_9ACTN</name>
<reference evidence="2" key="1">
    <citation type="submission" date="2020-09" db="EMBL/GenBank/DDBJ databases">
        <title>Nocardioides sp. strain MJB4 16S ribosomal RNA gene Genome sequencing and assembly.</title>
        <authorList>
            <person name="Kim I."/>
        </authorList>
    </citation>
    <scope>NUCLEOTIDE SEQUENCE</scope>
    <source>
        <strain evidence="2">MJB4</strain>
    </source>
</reference>
<dbReference type="RefSeq" id="WP_192143396.1">
    <property type="nucleotide sequence ID" value="NZ_JACYXZ010000003.1"/>
</dbReference>